<reference evidence="5 6" key="1">
    <citation type="submission" date="2014-01" db="EMBL/GenBank/DDBJ databases">
        <title>Roseivivax halodurans JCM 10272 Genome Sequencing.</title>
        <authorList>
            <person name="Lai Q."/>
            <person name="Li G."/>
            <person name="Shao Z."/>
        </authorList>
    </citation>
    <scope>NUCLEOTIDE SEQUENCE [LARGE SCALE GENOMIC DNA]</scope>
    <source>
        <strain evidence="5 6">JCM 10272</strain>
    </source>
</reference>
<dbReference type="PANTHER" id="PTHR43537">
    <property type="entry name" value="TRANSCRIPTIONAL REGULATOR, GNTR FAMILY"/>
    <property type="match status" value="1"/>
</dbReference>
<keyword evidence="3" id="KW-0804">Transcription</keyword>
<dbReference type="Pfam" id="PF07729">
    <property type="entry name" value="FCD"/>
    <property type="match status" value="1"/>
</dbReference>
<dbReference type="Gene3D" id="1.20.120.530">
    <property type="entry name" value="GntR ligand-binding domain-like"/>
    <property type="match status" value="1"/>
</dbReference>
<keyword evidence="2" id="KW-0238">DNA-binding</keyword>
<dbReference type="SMART" id="SM00895">
    <property type="entry name" value="FCD"/>
    <property type="match status" value="1"/>
</dbReference>
<protein>
    <submittedName>
        <fullName evidence="5">GntR family transcriptional regulator</fullName>
    </submittedName>
</protein>
<dbReference type="eggNOG" id="COG1802">
    <property type="taxonomic scope" value="Bacteria"/>
</dbReference>
<dbReference type="SUPFAM" id="SSF46785">
    <property type="entry name" value="Winged helix' DNA-binding domain"/>
    <property type="match status" value="1"/>
</dbReference>
<evidence type="ECO:0000313" key="5">
    <source>
        <dbReference type="EMBL" id="ETX13309.1"/>
    </source>
</evidence>
<dbReference type="SMART" id="SM00345">
    <property type="entry name" value="HTH_GNTR"/>
    <property type="match status" value="1"/>
</dbReference>
<dbReference type="InterPro" id="IPR000524">
    <property type="entry name" value="Tscrpt_reg_HTH_GntR"/>
</dbReference>
<dbReference type="InterPro" id="IPR008920">
    <property type="entry name" value="TF_FadR/GntR_C"/>
</dbReference>
<dbReference type="Pfam" id="PF00392">
    <property type="entry name" value="GntR"/>
    <property type="match status" value="1"/>
</dbReference>
<dbReference type="InterPro" id="IPR036390">
    <property type="entry name" value="WH_DNA-bd_sf"/>
</dbReference>
<evidence type="ECO:0000256" key="3">
    <source>
        <dbReference type="ARBA" id="ARBA00023163"/>
    </source>
</evidence>
<dbReference type="AlphaFoldDB" id="X7EB41"/>
<organism evidence="5 6">
    <name type="scientific">Roseivivax halodurans JCM 10272</name>
    <dbReference type="NCBI Taxonomy" id="1449350"/>
    <lineage>
        <taxon>Bacteria</taxon>
        <taxon>Pseudomonadati</taxon>
        <taxon>Pseudomonadota</taxon>
        <taxon>Alphaproteobacteria</taxon>
        <taxon>Rhodobacterales</taxon>
        <taxon>Roseobacteraceae</taxon>
        <taxon>Roseivivax</taxon>
    </lineage>
</organism>
<keyword evidence="1" id="KW-0805">Transcription regulation</keyword>
<comment type="caution">
    <text evidence="5">The sequence shown here is derived from an EMBL/GenBank/DDBJ whole genome shotgun (WGS) entry which is preliminary data.</text>
</comment>
<gene>
    <name evidence="5" type="ORF">OCH239_12435</name>
</gene>
<evidence type="ECO:0000256" key="2">
    <source>
        <dbReference type="ARBA" id="ARBA00023125"/>
    </source>
</evidence>
<dbReference type="RefSeq" id="WP_037265445.1">
    <property type="nucleotide sequence ID" value="NZ_JALZ01000030.1"/>
</dbReference>
<dbReference type="GO" id="GO:0003677">
    <property type="term" value="F:DNA binding"/>
    <property type="evidence" value="ECO:0007669"/>
    <property type="project" value="UniProtKB-KW"/>
</dbReference>
<feature type="domain" description="HTH gntR-type" evidence="4">
    <location>
        <begin position="14"/>
        <end position="81"/>
    </location>
</feature>
<dbReference type="OrthoDB" id="8638122at2"/>
<sequence>MHSDHDDLSIIRTVSLTSALERQLERLIVEGELGPGDRLNEIQLATRFGTSRGPLREATRSLEAKGFVEVIRNRGVFVRQLSISDAIEIYDVRTALFALAGKLLAERMSTGIEHMLVELVEKMEIASRDADLDAYYPLNLKFHDTIVGGAGNELMAQEYLRYVKKMHLFRQKSLIQGGGLEVSNEEHKEMLEALLARDPIRARDTHWQHVENAKQRMLSAVT</sequence>
<dbReference type="PATRIC" id="fig|1449350.3.peg.3551"/>
<dbReference type="CDD" id="cd07377">
    <property type="entry name" value="WHTH_GntR"/>
    <property type="match status" value="1"/>
</dbReference>
<evidence type="ECO:0000259" key="4">
    <source>
        <dbReference type="PROSITE" id="PS50949"/>
    </source>
</evidence>
<keyword evidence="6" id="KW-1185">Reference proteome</keyword>
<name>X7EB41_9RHOB</name>
<dbReference type="GO" id="GO:0003700">
    <property type="term" value="F:DNA-binding transcription factor activity"/>
    <property type="evidence" value="ECO:0007669"/>
    <property type="project" value="InterPro"/>
</dbReference>
<dbReference type="Gene3D" id="1.10.10.10">
    <property type="entry name" value="Winged helix-like DNA-binding domain superfamily/Winged helix DNA-binding domain"/>
    <property type="match status" value="1"/>
</dbReference>
<evidence type="ECO:0000313" key="6">
    <source>
        <dbReference type="Proteomes" id="UP000022447"/>
    </source>
</evidence>
<dbReference type="STRING" id="1449350.OCH239_12435"/>
<dbReference type="Proteomes" id="UP000022447">
    <property type="component" value="Unassembled WGS sequence"/>
</dbReference>
<dbReference type="InterPro" id="IPR036388">
    <property type="entry name" value="WH-like_DNA-bd_sf"/>
</dbReference>
<proteinExistence type="predicted"/>
<dbReference type="PROSITE" id="PS50949">
    <property type="entry name" value="HTH_GNTR"/>
    <property type="match status" value="1"/>
</dbReference>
<dbReference type="PANTHER" id="PTHR43537:SF24">
    <property type="entry name" value="GLUCONATE OPERON TRANSCRIPTIONAL REPRESSOR"/>
    <property type="match status" value="1"/>
</dbReference>
<dbReference type="InterPro" id="IPR011711">
    <property type="entry name" value="GntR_C"/>
</dbReference>
<evidence type="ECO:0000256" key="1">
    <source>
        <dbReference type="ARBA" id="ARBA00023015"/>
    </source>
</evidence>
<dbReference type="EMBL" id="JALZ01000030">
    <property type="protein sequence ID" value="ETX13309.1"/>
    <property type="molecule type" value="Genomic_DNA"/>
</dbReference>
<dbReference type="SUPFAM" id="SSF48008">
    <property type="entry name" value="GntR ligand-binding domain-like"/>
    <property type="match status" value="1"/>
</dbReference>
<accession>X7EB41</accession>